<dbReference type="PROSITE" id="PS51372">
    <property type="entry name" value="PRD_2"/>
    <property type="match status" value="1"/>
</dbReference>
<dbReference type="SUPFAM" id="SSF46785">
    <property type="entry name" value="Winged helix' DNA-binding domain"/>
    <property type="match status" value="1"/>
</dbReference>
<dbReference type="InterPro" id="IPR007737">
    <property type="entry name" value="Mga_HTH"/>
</dbReference>
<dbReference type="SUPFAM" id="SSF63520">
    <property type="entry name" value="PTS-regulatory domain, PRD"/>
    <property type="match status" value="1"/>
</dbReference>
<dbReference type="PANTHER" id="PTHR30185:SF12">
    <property type="entry name" value="TRANSCRIPTIONAL REGULATOR MANR"/>
    <property type="match status" value="1"/>
</dbReference>
<dbReference type="GO" id="GO:0006355">
    <property type="term" value="P:regulation of DNA-templated transcription"/>
    <property type="evidence" value="ECO:0007669"/>
    <property type="project" value="InterPro"/>
</dbReference>
<evidence type="ECO:0000256" key="3">
    <source>
        <dbReference type="ARBA" id="ARBA00023015"/>
    </source>
</evidence>
<dbReference type="Gene3D" id="3.40.930.10">
    <property type="entry name" value="Mannitol-specific EII, Chain A"/>
    <property type="match status" value="1"/>
</dbReference>
<dbReference type="Pfam" id="PF00359">
    <property type="entry name" value="PTS_EIIA_2"/>
    <property type="match status" value="1"/>
</dbReference>
<dbReference type="SUPFAM" id="SSF52794">
    <property type="entry name" value="PTS system IIB component-like"/>
    <property type="match status" value="1"/>
</dbReference>
<reference evidence="9 10" key="1">
    <citation type="submission" date="2011-08" db="EMBL/GenBank/DDBJ databases">
        <title>The Genome Sequence of Clostridium hathewayi WAL-18680.</title>
        <authorList>
            <consortium name="The Broad Institute Genome Sequencing Platform"/>
            <person name="Earl A."/>
            <person name="Ward D."/>
            <person name="Feldgarden M."/>
            <person name="Gevers D."/>
            <person name="Finegold S.M."/>
            <person name="Summanen P.H."/>
            <person name="Molitoris D.R."/>
            <person name="Song M."/>
            <person name="Daigneault M."/>
            <person name="Allen-Vercoe E."/>
            <person name="Young S.K."/>
            <person name="Zeng Q."/>
            <person name="Gargeya S."/>
            <person name="Fitzgerald M."/>
            <person name="Haas B."/>
            <person name="Abouelleil A."/>
            <person name="Alvarado L."/>
            <person name="Arachchi H.M."/>
            <person name="Berlin A."/>
            <person name="Brown A."/>
            <person name="Chapman S.B."/>
            <person name="Chen Z."/>
            <person name="Dunbar C."/>
            <person name="Freedman E."/>
            <person name="Gearin G."/>
            <person name="Gellesch M."/>
            <person name="Goldberg J."/>
            <person name="Griggs A."/>
            <person name="Gujja S."/>
            <person name="Heiman D."/>
            <person name="Howarth C."/>
            <person name="Larson L."/>
            <person name="Lui A."/>
            <person name="MacDonald P.J.P."/>
            <person name="Montmayeur A."/>
            <person name="Murphy C."/>
            <person name="Neiman D."/>
            <person name="Pearson M."/>
            <person name="Priest M."/>
            <person name="Roberts A."/>
            <person name="Saif S."/>
            <person name="Shea T."/>
            <person name="Shenoy N."/>
            <person name="Sisk P."/>
            <person name="Stolte C."/>
            <person name="Sykes S."/>
            <person name="Wortman J."/>
            <person name="Nusbaum C."/>
            <person name="Birren B."/>
        </authorList>
    </citation>
    <scope>NUCLEOTIDE SEQUENCE [LARGE SCALE GENOMIC DNA]</scope>
    <source>
        <strain evidence="9 10">WAL-18680</strain>
    </source>
</reference>
<dbReference type="GO" id="GO:0008982">
    <property type="term" value="F:protein-N(PI)-phosphohistidine-sugar phosphotransferase activity"/>
    <property type="evidence" value="ECO:0007669"/>
    <property type="project" value="InterPro"/>
</dbReference>
<feature type="domain" description="PTS EIIB type-2" evidence="7">
    <location>
        <begin position="424"/>
        <end position="514"/>
    </location>
</feature>
<dbReference type="InterPro" id="IPR002178">
    <property type="entry name" value="PTS_EIIA_type-2_dom"/>
</dbReference>
<gene>
    <name evidence="9" type="ORF">HMPREF9473_05154</name>
</gene>
<dbReference type="Gene3D" id="1.10.10.10">
    <property type="entry name" value="Winged helix-like DNA-binding domain superfamily/Winged helix DNA-binding domain"/>
    <property type="match status" value="1"/>
</dbReference>
<comment type="caution">
    <text evidence="9">The sequence shown here is derived from an EMBL/GenBank/DDBJ whole genome shotgun (WGS) entry which is preliminary data.</text>
</comment>
<keyword evidence="2" id="KW-0677">Repeat</keyword>
<dbReference type="InterPro" id="IPR013011">
    <property type="entry name" value="PTS_EIIB_2"/>
</dbReference>
<dbReference type="Gene3D" id="1.10.1790.10">
    <property type="entry name" value="PRD domain"/>
    <property type="match status" value="1"/>
</dbReference>
<dbReference type="InterPro" id="IPR036634">
    <property type="entry name" value="PRD_sf"/>
</dbReference>
<feature type="domain" description="PTS EIIA type-2" evidence="6">
    <location>
        <begin position="558"/>
        <end position="698"/>
    </location>
</feature>
<dbReference type="PANTHER" id="PTHR30185">
    <property type="entry name" value="CRYPTIC BETA-GLUCOSIDE BGL OPERON ANTITERMINATOR"/>
    <property type="match status" value="1"/>
</dbReference>
<keyword evidence="3" id="KW-0805">Transcription regulation</keyword>
<protein>
    <recommendedName>
        <fullName evidence="11">PTS system EIIA component</fullName>
    </recommendedName>
</protein>
<dbReference type="InterPro" id="IPR016152">
    <property type="entry name" value="PTrfase/Anion_transptr"/>
</dbReference>
<dbReference type="PROSITE" id="PS51099">
    <property type="entry name" value="PTS_EIIB_TYPE_2"/>
    <property type="match status" value="1"/>
</dbReference>
<dbReference type="HOGENOM" id="CLU_013442_1_1_9"/>
<dbReference type="Proteomes" id="UP000005384">
    <property type="component" value="Unassembled WGS sequence"/>
</dbReference>
<evidence type="ECO:0000256" key="4">
    <source>
        <dbReference type="ARBA" id="ARBA00023159"/>
    </source>
</evidence>
<dbReference type="AlphaFoldDB" id="G5INS6"/>
<evidence type="ECO:0000259" key="7">
    <source>
        <dbReference type="PROSITE" id="PS51099"/>
    </source>
</evidence>
<dbReference type="PROSITE" id="PS51094">
    <property type="entry name" value="PTS_EIIA_TYPE_2"/>
    <property type="match status" value="1"/>
</dbReference>
<dbReference type="EMBL" id="ADLN01000128">
    <property type="protein sequence ID" value="EHI56950.1"/>
    <property type="molecule type" value="Genomic_DNA"/>
</dbReference>
<dbReference type="Gene3D" id="3.40.50.2300">
    <property type="match status" value="1"/>
</dbReference>
<dbReference type="InterPro" id="IPR036390">
    <property type="entry name" value="WH_DNA-bd_sf"/>
</dbReference>
<proteinExistence type="predicted"/>
<evidence type="ECO:0000313" key="9">
    <source>
        <dbReference type="EMBL" id="EHI56950.1"/>
    </source>
</evidence>
<evidence type="ECO:0008006" key="11">
    <source>
        <dbReference type="Google" id="ProtNLM"/>
    </source>
</evidence>
<keyword evidence="4" id="KW-0010">Activator</keyword>
<evidence type="ECO:0000256" key="5">
    <source>
        <dbReference type="ARBA" id="ARBA00023163"/>
    </source>
</evidence>
<dbReference type="InterPro" id="IPR036095">
    <property type="entry name" value="PTS_EIIB-like_sf"/>
</dbReference>
<evidence type="ECO:0000259" key="6">
    <source>
        <dbReference type="PROSITE" id="PS51094"/>
    </source>
</evidence>
<evidence type="ECO:0000313" key="10">
    <source>
        <dbReference type="Proteomes" id="UP000005384"/>
    </source>
</evidence>
<dbReference type="InterPro" id="IPR036388">
    <property type="entry name" value="WH-like_DNA-bd_sf"/>
</dbReference>
<feature type="domain" description="PRD" evidence="8">
    <location>
        <begin position="315"/>
        <end position="421"/>
    </location>
</feature>
<keyword evidence="5" id="KW-0804">Transcription</keyword>
<dbReference type="CDD" id="cd05568">
    <property type="entry name" value="PTS_IIB_bgl_like"/>
    <property type="match status" value="1"/>
</dbReference>
<dbReference type="SUPFAM" id="SSF55804">
    <property type="entry name" value="Phoshotransferase/anion transport protein"/>
    <property type="match status" value="1"/>
</dbReference>
<dbReference type="InterPro" id="IPR050661">
    <property type="entry name" value="BglG_antiterminators"/>
</dbReference>
<accession>G5INS6</accession>
<evidence type="ECO:0000256" key="1">
    <source>
        <dbReference type="ARBA" id="ARBA00022679"/>
    </source>
</evidence>
<evidence type="ECO:0000256" key="2">
    <source>
        <dbReference type="ARBA" id="ARBA00022737"/>
    </source>
</evidence>
<dbReference type="PATRIC" id="fig|742737.3.peg.5146"/>
<sequence>MGRQSPLSAIKKFGWIRISGLGEGLMFNGRMLGIIRYLKLHQTSTFKEMAENLKVSERSIRYDVDRINDILSLEKLPEIEKHSKGVLVFPEGLDLEELEEEAEVIYTSKERMSVLLLILLLRNEELKMNQLSRQFKVSRSTIKNDMDALDEELRKDGLSIGYSDHFYLEGPRRKRITLLNQEFKKYINYLINPFTNYNSYEFYCIHIIHMAFEGISIPNVVLAVNELLEHLNCTLTNTSYAWYMSNIMVLIWFIIHGKEYPLDLRVVPEFDREKFGEFSRKLEGIIGRPVTEEHVCLMAKLFDFTNKFAGINEKVDPVHAEAVTFSLISVMSQEMGLPFDKDKMLVEGLLNHMIPLIQRIQDGIEIRDNMISLLGPEELKLYGLMKQVCGEVDTLKEITNEDEIVYLTVCFMASIRRMKNTPYKRVLLVCGHGYGTTTMLKESLLSEYQIHIKDTIPLYKISSYPDWAGIDFVFSTIPFNNSLPKPCIVVNPILQAKDREAIEGLGVATKTILSSYYAIEERLTFLDEKTRARVMEVIERELGYQTVKPVHNPKNFSSFLKFDCIALTDLTYSWQQAVEMSASLLLKRHFIERVYLDGMLDFIEKQGFYSVTDGSFALLHGKGNEGIEKTSLSLLVNKQPVAFGDKKVKIIFCLASRDGREHIPAVVTLMRMVKTTSLIQDLERCKSEEEIYQTILNCEFEVL</sequence>
<organism evidence="9 10">
    <name type="scientific">Hungatella hathewayi WAL-18680</name>
    <dbReference type="NCBI Taxonomy" id="742737"/>
    <lineage>
        <taxon>Bacteria</taxon>
        <taxon>Bacillati</taxon>
        <taxon>Bacillota</taxon>
        <taxon>Clostridia</taxon>
        <taxon>Lachnospirales</taxon>
        <taxon>Lachnospiraceae</taxon>
        <taxon>Hungatella</taxon>
    </lineage>
</organism>
<dbReference type="GO" id="GO:0009401">
    <property type="term" value="P:phosphoenolpyruvate-dependent sugar phosphotransferase system"/>
    <property type="evidence" value="ECO:0007669"/>
    <property type="project" value="InterPro"/>
</dbReference>
<dbReference type="Pfam" id="PF05043">
    <property type="entry name" value="Mga"/>
    <property type="match status" value="1"/>
</dbReference>
<dbReference type="Pfam" id="PF00874">
    <property type="entry name" value="PRD"/>
    <property type="match status" value="1"/>
</dbReference>
<keyword evidence="1" id="KW-0808">Transferase</keyword>
<dbReference type="InterPro" id="IPR011608">
    <property type="entry name" value="PRD"/>
</dbReference>
<name>G5INS6_9FIRM</name>
<keyword evidence="10" id="KW-1185">Reference proteome</keyword>
<evidence type="ECO:0000259" key="8">
    <source>
        <dbReference type="PROSITE" id="PS51372"/>
    </source>
</evidence>